<proteinExistence type="predicted"/>
<reference evidence="1" key="1">
    <citation type="submission" date="2021-01" db="EMBL/GenBank/DDBJ databases">
        <title>Phytophthora aleatoria, a newly-described species from Pinus radiata is distinct from Phytophthora cactorum isolates based on comparative genomics.</title>
        <authorList>
            <person name="Mcdougal R."/>
            <person name="Panda P."/>
            <person name="Williams N."/>
            <person name="Studholme D.J."/>
        </authorList>
    </citation>
    <scope>NUCLEOTIDE SEQUENCE</scope>
    <source>
        <strain evidence="1">NZFS 3830</strain>
    </source>
</reference>
<sequence length="85" mass="9688">MATLSRLEGEKFMQRFFEATPDAHFKLIGTKSDLVPEASQVNRDVGIDLSSRLTTFIEDPGRWVTISDESALKKSFNEELFSYKL</sequence>
<gene>
    <name evidence="1" type="ORF">JG687_00017569</name>
</gene>
<comment type="caution">
    <text evidence="1">The sequence shown here is derived from an EMBL/GenBank/DDBJ whole genome shotgun (WGS) entry which is preliminary data.</text>
</comment>
<dbReference type="VEuPathDB" id="FungiDB:PC110_g15157"/>
<accession>A0A8T1TRR5</accession>
<dbReference type="Proteomes" id="UP000688947">
    <property type="component" value="Unassembled WGS sequence"/>
</dbReference>
<organism evidence="1 2">
    <name type="scientific">Phytophthora cactorum</name>
    <dbReference type="NCBI Taxonomy" id="29920"/>
    <lineage>
        <taxon>Eukaryota</taxon>
        <taxon>Sar</taxon>
        <taxon>Stramenopiles</taxon>
        <taxon>Oomycota</taxon>
        <taxon>Peronosporomycetes</taxon>
        <taxon>Peronosporales</taxon>
        <taxon>Peronosporaceae</taxon>
        <taxon>Phytophthora</taxon>
    </lineage>
</organism>
<evidence type="ECO:0008006" key="3">
    <source>
        <dbReference type="Google" id="ProtNLM"/>
    </source>
</evidence>
<name>A0A8T1TRR5_9STRA</name>
<dbReference type="EMBL" id="JAENGZ010002088">
    <property type="protein sequence ID" value="KAG6944928.1"/>
    <property type="molecule type" value="Genomic_DNA"/>
</dbReference>
<protein>
    <recommendedName>
        <fullName evidence="3">P-loop containing nucleoside triphosphate hydrolase</fullName>
    </recommendedName>
</protein>
<dbReference type="AlphaFoldDB" id="A0A8T1TRR5"/>
<evidence type="ECO:0000313" key="1">
    <source>
        <dbReference type="EMBL" id="KAG6944928.1"/>
    </source>
</evidence>
<evidence type="ECO:0000313" key="2">
    <source>
        <dbReference type="Proteomes" id="UP000688947"/>
    </source>
</evidence>